<gene>
    <name evidence="2" type="ORF">GCM10011514_29750</name>
</gene>
<evidence type="ECO:0000313" key="2">
    <source>
        <dbReference type="EMBL" id="GGD63781.1"/>
    </source>
</evidence>
<keyword evidence="3" id="KW-1185">Reference proteome</keyword>
<proteinExistence type="predicted"/>
<dbReference type="EMBL" id="BMKK01000005">
    <property type="protein sequence ID" value="GGD63781.1"/>
    <property type="molecule type" value="Genomic_DNA"/>
</dbReference>
<sequence>MKNTAIKIFAFIFISLSTFAQTADEIFSKHIEATGGKELWDGISTYSIKQAFRGNSAADYDMELKGSFSEAALYKAKTILKRTFIYGVKGTEGWRKVPLGSSDKATQYETNSLSDKEQENMRRELKENVLPFIDYQTKGYIATVVGSETLNGAKVIQVELSGKGIKYNLYFDETTGLLARKKLTLNTGEVITEDYTKYADTAYGVKFPTESTYLSSIDKRNLKVTTSVIFNDKIAPEYLMK</sequence>
<name>A0A916YWG3_9BACT</name>
<accession>A0A916YWG3</accession>
<evidence type="ECO:0000256" key="1">
    <source>
        <dbReference type="SAM" id="SignalP"/>
    </source>
</evidence>
<reference evidence="2" key="2">
    <citation type="submission" date="2020-09" db="EMBL/GenBank/DDBJ databases">
        <authorList>
            <person name="Sun Q."/>
            <person name="Zhou Y."/>
        </authorList>
    </citation>
    <scope>NUCLEOTIDE SEQUENCE</scope>
    <source>
        <strain evidence="2">CGMCC 1.15958</strain>
    </source>
</reference>
<comment type="caution">
    <text evidence="2">The sequence shown here is derived from an EMBL/GenBank/DDBJ whole genome shotgun (WGS) entry which is preliminary data.</text>
</comment>
<evidence type="ECO:0000313" key="3">
    <source>
        <dbReference type="Proteomes" id="UP000609064"/>
    </source>
</evidence>
<dbReference type="AlphaFoldDB" id="A0A916YWG3"/>
<dbReference type="Proteomes" id="UP000609064">
    <property type="component" value="Unassembled WGS sequence"/>
</dbReference>
<evidence type="ECO:0008006" key="4">
    <source>
        <dbReference type="Google" id="ProtNLM"/>
    </source>
</evidence>
<organism evidence="2 3">
    <name type="scientific">Emticicia aquatilis</name>
    <dbReference type="NCBI Taxonomy" id="1537369"/>
    <lineage>
        <taxon>Bacteria</taxon>
        <taxon>Pseudomonadati</taxon>
        <taxon>Bacteroidota</taxon>
        <taxon>Cytophagia</taxon>
        <taxon>Cytophagales</taxon>
        <taxon>Leadbetterellaceae</taxon>
        <taxon>Emticicia</taxon>
    </lineage>
</organism>
<feature type="signal peptide" evidence="1">
    <location>
        <begin position="1"/>
        <end position="22"/>
    </location>
</feature>
<keyword evidence="1" id="KW-0732">Signal</keyword>
<feature type="chain" id="PRO_5038114696" description="Outer membrane lipoprotein-sorting protein" evidence="1">
    <location>
        <begin position="23"/>
        <end position="241"/>
    </location>
</feature>
<protein>
    <recommendedName>
        <fullName evidence="4">Outer membrane lipoprotein-sorting protein</fullName>
    </recommendedName>
</protein>
<dbReference type="RefSeq" id="WP_188766895.1">
    <property type="nucleotide sequence ID" value="NZ_BMKK01000005.1"/>
</dbReference>
<reference evidence="2" key="1">
    <citation type="journal article" date="2014" name="Int. J. Syst. Evol. Microbiol.">
        <title>Complete genome sequence of Corynebacterium casei LMG S-19264T (=DSM 44701T), isolated from a smear-ripened cheese.</title>
        <authorList>
            <consortium name="US DOE Joint Genome Institute (JGI-PGF)"/>
            <person name="Walter F."/>
            <person name="Albersmeier A."/>
            <person name="Kalinowski J."/>
            <person name="Ruckert C."/>
        </authorList>
    </citation>
    <scope>NUCLEOTIDE SEQUENCE</scope>
    <source>
        <strain evidence="2">CGMCC 1.15958</strain>
    </source>
</reference>